<accession>A0AAD3SZR8</accession>
<dbReference type="Proteomes" id="UP001279734">
    <property type="component" value="Unassembled WGS sequence"/>
</dbReference>
<protein>
    <submittedName>
        <fullName evidence="2">Uncharacterized protein</fullName>
    </submittedName>
</protein>
<dbReference type="EMBL" id="BSYO01000021">
    <property type="protein sequence ID" value="GMH19879.1"/>
    <property type="molecule type" value="Genomic_DNA"/>
</dbReference>
<proteinExistence type="predicted"/>
<gene>
    <name evidence="2" type="ORF">Nepgr_021720</name>
</gene>
<evidence type="ECO:0000313" key="2">
    <source>
        <dbReference type="EMBL" id="GMH19879.1"/>
    </source>
</evidence>
<name>A0AAD3SZR8_NEPGR</name>
<evidence type="ECO:0000256" key="1">
    <source>
        <dbReference type="SAM" id="MobiDB-lite"/>
    </source>
</evidence>
<comment type="caution">
    <text evidence="2">The sequence shown here is derived from an EMBL/GenBank/DDBJ whole genome shotgun (WGS) entry which is preliminary data.</text>
</comment>
<feature type="compositionally biased region" description="Basic and acidic residues" evidence="1">
    <location>
        <begin position="1"/>
        <end position="55"/>
    </location>
</feature>
<dbReference type="AlphaFoldDB" id="A0AAD3SZR8"/>
<feature type="region of interest" description="Disordered" evidence="1">
    <location>
        <begin position="1"/>
        <end position="72"/>
    </location>
</feature>
<keyword evidence="3" id="KW-1185">Reference proteome</keyword>
<organism evidence="2 3">
    <name type="scientific">Nepenthes gracilis</name>
    <name type="common">Slender pitcher plant</name>
    <dbReference type="NCBI Taxonomy" id="150966"/>
    <lineage>
        <taxon>Eukaryota</taxon>
        <taxon>Viridiplantae</taxon>
        <taxon>Streptophyta</taxon>
        <taxon>Embryophyta</taxon>
        <taxon>Tracheophyta</taxon>
        <taxon>Spermatophyta</taxon>
        <taxon>Magnoliopsida</taxon>
        <taxon>eudicotyledons</taxon>
        <taxon>Gunneridae</taxon>
        <taxon>Pentapetalae</taxon>
        <taxon>Caryophyllales</taxon>
        <taxon>Nepenthaceae</taxon>
        <taxon>Nepenthes</taxon>
    </lineage>
</organism>
<sequence length="102" mass="11480">MGGEGEKQRCRPGQGKDEHLRKWEPCTLKTLDEKQEREGNRSRRGREHLGGEKKWPPGKGTMGLKSRSGEEDQYGAAHSEAVMLCVLVSDQAKVNSWQATSW</sequence>
<evidence type="ECO:0000313" key="3">
    <source>
        <dbReference type="Proteomes" id="UP001279734"/>
    </source>
</evidence>
<reference evidence="2" key="1">
    <citation type="submission" date="2023-05" db="EMBL/GenBank/DDBJ databases">
        <title>Nepenthes gracilis genome sequencing.</title>
        <authorList>
            <person name="Fukushima K."/>
        </authorList>
    </citation>
    <scope>NUCLEOTIDE SEQUENCE</scope>
    <source>
        <strain evidence="2">SING2019-196</strain>
    </source>
</reference>